<evidence type="ECO:0000313" key="2">
    <source>
        <dbReference type="Proteomes" id="UP000070700"/>
    </source>
</evidence>
<accession>A0A132B790</accession>
<dbReference type="AlphaFoldDB" id="A0A132B790"/>
<name>A0A132B790_MOLSC</name>
<dbReference type="RefSeq" id="XP_018062630.1">
    <property type="nucleotide sequence ID" value="XM_018206855.1"/>
</dbReference>
<dbReference type="EMBL" id="KQ947436">
    <property type="protein sequence ID" value="KUJ08275.1"/>
    <property type="molecule type" value="Genomic_DNA"/>
</dbReference>
<protein>
    <submittedName>
        <fullName evidence="1">Uncharacterized protein</fullName>
    </submittedName>
</protein>
<dbReference type="GeneID" id="28816581"/>
<proteinExistence type="predicted"/>
<reference evidence="1 2" key="1">
    <citation type="submission" date="2015-10" db="EMBL/GenBank/DDBJ databases">
        <title>Full genome of DAOMC 229536 Phialocephala scopiformis, a fungal endophyte of spruce producing the potent anti-insectan compound rugulosin.</title>
        <authorList>
            <consortium name="DOE Joint Genome Institute"/>
            <person name="Walker A.K."/>
            <person name="Frasz S.L."/>
            <person name="Seifert K.A."/>
            <person name="Miller J.D."/>
            <person name="Mondo S.J."/>
            <person name="Labutti K."/>
            <person name="Lipzen A."/>
            <person name="Dockter R."/>
            <person name="Kennedy M."/>
            <person name="Grigoriev I.V."/>
            <person name="Spatafora J.W."/>
        </authorList>
    </citation>
    <scope>NUCLEOTIDE SEQUENCE [LARGE SCALE GENOMIC DNA]</scope>
    <source>
        <strain evidence="1 2">CBS 120377</strain>
    </source>
</reference>
<dbReference type="KEGG" id="psco:LY89DRAFT_339504"/>
<dbReference type="InParanoid" id="A0A132B790"/>
<gene>
    <name evidence="1" type="ORF">LY89DRAFT_339504</name>
</gene>
<evidence type="ECO:0000313" key="1">
    <source>
        <dbReference type="EMBL" id="KUJ08275.1"/>
    </source>
</evidence>
<keyword evidence="2" id="KW-1185">Reference proteome</keyword>
<organism evidence="1 2">
    <name type="scientific">Mollisia scopiformis</name>
    <name type="common">Conifer needle endophyte fungus</name>
    <name type="synonym">Phialocephala scopiformis</name>
    <dbReference type="NCBI Taxonomy" id="149040"/>
    <lineage>
        <taxon>Eukaryota</taxon>
        <taxon>Fungi</taxon>
        <taxon>Dikarya</taxon>
        <taxon>Ascomycota</taxon>
        <taxon>Pezizomycotina</taxon>
        <taxon>Leotiomycetes</taxon>
        <taxon>Helotiales</taxon>
        <taxon>Mollisiaceae</taxon>
        <taxon>Mollisia</taxon>
    </lineage>
</organism>
<sequence length="165" mass="18450">MGVLSTESGMKLSEVLEKLETLFKYSGMEENEVRVETELISEIEPYELRSDRGLESVAEAYEFREEGGKVSAAVSNLGKQVIREVNPQFSQSVSISTFWDFARIQRCQGHHPTPSPQLKLACSLEWYDAALANLSMIFESFFTPRQEPPAALTALVRIGPPGEYA</sequence>
<dbReference type="Proteomes" id="UP000070700">
    <property type="component" value="Unassembled WGS sequence"/>
</dbReference>